<proteinExistence type="predicted"/>
<evidence type="ECO:0000313" key="2">
    <source>
        <dbReference type="Proteomes" id="UP001372338"/>
    </source>
</evidence>
<gene>
    <name evidence="1" type="ORF">RIF29_19050</name>
</gene>
<keyword evidence="2" id="KW-1185">Reference proteome</keyword>
<organism evidence="1 2">
    <name type="scientific">Crotalaria pallida</name>
    <name type="common">Smooth rattlebox</name>
    <name type="synonym">Crotalaria striata</name>
    <dbReference type="NCBI Taxonomy" id="3830"/>
    <lineage>
        <taxon>Eukaryota</taxon>
        <taxon>Viridiplantae</taxon>
        <taxon>Streptophyta</taxon>
        <taxon>Embryophyta</taxon>
        <taxon>Tracheophyta</taxon>
        <taxon>Spermatophyta</taxon>
        <taxon>Magnoliopsida</taxon>
        <taxon>eudicotyledons</taxon>
        <taxon>Gunneridae</taxon>
        <taxon>Pentapetalae</taxon>
        <taxon>rosids</taxon>
        <taxon>fabids</taxon>
        <taxon>Fabales</taxon>
        <taxon>Fabaceae</taxon>
        <taxon>Papilionoideae</taxon>
        <taxon>50 kb inversion clade</taxon>
        <taxon>genistoids sensu lato</taxon>
        <taxon>core genistoids</taxon>
        <taxon>Crotalarieae</taxon>
        <taxon>Crotalaria</taxon>
    </lineage>
</organism>
<comment type="caution">
    <text evidence="1">The sequence shown here is derived from an EMBL/GenBank/DDBJ whole genome shotgun (WGS) entry which is preliminary data.</text>
</comment>
<sequence length="72" mass="8274">MFSISLDLYNLMHNKTDSMIFPAATTFCKEKVSFSLKQMQEEPSSDLLFADKENQLSQQQKKSGEPMCLYNS</sequence>
<dbReference type="AlphaFoldDB" id="A0AAN9F036"/>
<protein>
    <submittedName>
        <fullName evidence="1">Uncharacterized protein</fullName>
    </submittedName>
</protein>
<reference evidence="1 2" key="1">
    <citation type="submission" date="2024-01" db="EMBL/GenBank/DDBJ databases">
        <title>The genomes of 5 underutilized Papilionoideae crops provide insights into root nodulation and disease resistanc.</title>
        <authorList>
            <person name="Yuan L."/>
        </authorList>
    </citation>
    <scope>NUCLEOTIDE SEQUENCE [LARGE SCALE GENOMIC DNA]</scope>
    <source>
        <strain evidence="1">ZHUSHIDOU_FW_LH</strain>
        <tissue evidence="1">Leaf</tissue>
    </source>
</reference>
<accession>A0AAN9F036</accession>
<evidence type="ECO:0000313" key="1">
    <source>
        <dbReference type="EMBL" id="KAK7266406.1"/>
    </source>
</evidence>
<dbReference type="EMBL" id="JAYWIO010000004">
    <property type="protein sequence ID" value="KAK7266406.1"/>
    <property type="molecule type" value="Genomic_DNA"/>
</dbReference>
<dbReference type="Proteomes" id="UP001372338">
    <property type="component" value="Unassembled WGS sequence"/>
</dbReference>
<name>A0AAN9F036_CROPI</name>